<evidence type="ECO:0000313" key="2">
    <source>
        <dbReference type="EMBL" id="CAL1715232.1"/>
    </source>
</evidence>
<dbReference type="SUPFAM" id="SSF52047">
    <property type="entry name" value="RNI-like"/>
    <property type="match status" value="1"/>
</dbReference>
<evidence type="ECO:0000259" key="1">
    <source>
        <dbReference type="PROSITE" id="PS50181"/>
    </source>
</evidence>
<dbReference type="Pfam" id="PF12937">
    <property type="entry name" value="F-box-like"/>
    <property type="match status" value="1"/>
</dbReference>
<keyword evidence="3" id="KW-1185">Reference proteome</keyword>
<reference evidence="3" key="1">
    <citation type="submission" date="2024-04" db="EMBL/GenBank/DDBJ databases">
        <authorList>
            <person name="Shaw F."/>
            <person name="Minotto A."/>
        </authorList>
    </citation>
    <scope>NUCLEOTIDE SEQUENCE [LARGE SCALE GENOMIC DNA]</scope>
</reference>
<sequence length="484" mass="54833">MNRLPVELLFAILNHLPRSDLPPVALTSRTLRSCTEPILYAHVTLDVPGLYRSSTRPTSPDDVEYSHDLARSLLYFQSAFDALASPLARLVRILTITGMIPLEDCNPTYFATCYPGRDHLNEMKRMWRTFCFALEQMSELREFTSDCLLHVEACASLFKGPKPNLRVVHLPGYCHPPVERILMLSATSIKSLQIPLLPSLTSLSFRAYNPPPDLLELLFKVLCVHAPQLTKLVWLILSDGLVMPPETNFQSLKDLEGLWDSLTVFSSSQFPKLLSLSLNGPPAEHRLFHLSDLLPQLESLEIAFSTPPEVLTLPPTLRVIRLTGDPYSIPRNEELVIQCISQLSVCSAHLRTLEIELRYIEESIHTIADFLPSLPALTVLRLYSSVFVDDPEDCGTWEHRHEKELRSFGSQVLSRLPVLQSLSVVKPADTEVDAKVFRAQTKADVISWQRSVVQHWKTAHSYLQHVTLTPSIDWHWRNAGWEVV</sequence>
<dbReference type="InterPro" id="IPR036047">
    <property type="entry name" value="F-box-like_dom_sf"/>
</dbReference>
<protein>
    <recommendedName>
        <fullName evidence="1">F-box domain-containing protein</fullName>
    </recommendedName>
</protein>
<name>A0ABP1E5H4_9APHY</name>
<feature type="domain" description="F-box" evidence="1">
    <location>
        <begin position="1"/>
        <end position="43"/>
    </location>
</feature>
<dbReference type="InterPro" id="IPR032675">
    <property type="entry name" value="LRR_dom_sf"/>
</dbReference>
<dbReference type="Gene3D" id="3.80.10.10">
    <property type="entry name" value="Ribonuclease Inhibitor"/>
    <property type="match status" value="1"/>
</dbReference>
<gene>
    <name evidence="2" type="ORF">GFSPODELE1_LOCUS10119</name>
</gene>
<proteinExistence type="predicted"/>
<dbReference type="Proteomes" id="UP001497453">
    <property type="component" value="Chromosome 8"/>
</dbReference>
<dbReference type="EMBL" id="OZ037951">
    <property type="protein sequence ID" value="CAL1715232.1"/>
    <property type="molecule type" value="Genomic_DNA"/>
</dbReference>
<dbReference type="PROSITE" id="PS50181">
    <property type="entry name" value="FBOX"/>
    <property type="match status" value="1"/>
</dbReference>
<dbReference type="InterPro" id="IPR001810">
    <property type="entry name" value="F-box_dom"/>
</dbReference>
<organism evidence="2 3">
    <name type="scientific">Somion occarium</name>
    <dbReference type="NCBI Taxonomy" id="3059160"/>
    <lineage>
        <taxon>Eukaryota</taxon>
        <taxon>Fungi</taxon>
        <taxon>Dikarya</taxon>
        <taxon>Basidiomycota</taxon>
        <taxon>Agaricomycotina</taxon>
        <taxon>Agaricomycetes</taxon>
        <taxon>Polyporales</taxon>
        <taxon>Cerrenaceae</taxon>
        <taxon>Somion</taxon>
    </lineage>
</organism>
<accession>A0ABP1E5H4</accession>
<dbReference type="SUPFAM" id="SSF81383">
    <property type="entry name" value="F-box domain"/>
    <property type="match status" value="1"/>
</dbReference>
<evidence type="ECO:0000313" key="3">
    <source>
        <dbReference type="Proteomes" id="UP001497453"/>
    </source>
</evidence>